<evidence type="ECO:0008006" key="4">
    <source>
        <dbReference type="Google" id="ProtNLM"/>
    </source>
</evidence>
<evidence type="ECO:0000313" key="3">
    <source>
        <dbReference type="Proteomes" id="UP001055804"/>
    </source>
</evidence>
<organism evidence="2 3">
    <name type="scientific">Futiania mangrovi</name>
    <dbReference type="NCBI Taxonomy" id="2959716"/>
    <lineage>
        <taxon>Bacteria</taxon>
        <taxon>Pseudomonadati</taxon>
        <taxon>Pseudomonadota</taxon>
        <taxon>Alphaproteobacteria</taxon>
        <taxon>Futianiales</taxon>
        <taxon>Futianiaceae</taxon>
        <taxon>Futiania</taxon>
    </lineage>
</organism>
<evidence type="ECO:0000313" key="2">
    <source>
        <dbReference type="EMBL" id="MCP1335253.1"/>
    </source>
</evidence>
<name>A0A9J6P935_9PROT</name>
<proteinExistence type="predicted"/>
<dbReference type="SUPFAM" id="SSF56784">
    <property type="entry name" value="HAD-like"/>
    <property type="match status" value="1"/>
</dbReference>
<protein>
    <recommendedName>
        <fullName evidence="4">HAD family hydrolase</fullName>
    </recommendedName>
</protein>
<dbReference type="AlphaFoldDB" id="A0A9J6P935"/>
<comment type="caution">
    <text evidence="2">The sequence shown here is derived from an EMBL/GenBank/DDBJ whole genome shotgun (WGS) entry which is preliminary data.</text>
</comment>
<dbReference type="Gene3D" id="3.40.50.1000">
    <property type="entry name" value="HAD superfamily/HAD-like"/>
    <property type="match status" value="1"/>
</dbReference>
<accession>A0A9J6P935</accession>
<keyword evidence="3" id="KW-1185">Reference proteome</keyword>
<dbReference type="EMBL" id="JAMZFT010000001">
    <property type="protein sequence ID" value="MCP1335253.1"/>
    <property type="molecule type" value="Genomic_DNA"/>
</dbReference>
<dbReference type="InterPro" id="IPR023214">
    <property type="entry name" value="HAD_sf"/>
</dbReference>
<gene>
    <name evidence="2" type="ORF">NJQ99_02420</name>
</gene>
<reference evidence="2" key="1">
    <citation type="submission" date="2022-06" db="EMBL/GenBank/DDBJ databases">
        <title>Isolation and Genomics of Futiania mangrovii gen. nov., sp. nov., a Rare and Metabolically-versatile member in the Class Alphaproteobacteria.</title>
        <authorList>
            <person name="Liu L."/>
            <person name="Huang W.-C."/>
            <person name="Pan J."/>
            <person name="Li J."/>
            <person name="Huang Y."/>
            <person name="Du H."/>
            <person name="Liu Y."/>
            <person name="Li M."/>
        </authorList>
    </citation>
    <scope>NUCLEOTIDE SEQUENCE</scope>
    <source>
        <strain evidence="2">FT118</strain>
    </source>
</reference>
<dbReference type="RefSeq" id="WP_269331202.1">
    <property type="nucleotide sequence ID" value="NZ_JAMZFT010000001.1"/>
</dbReference>
<dbReference type="Proteomes" id="UP001055804">
    <property type="component" value="Unassembled WGS sequence"/>
</dbReference>
<dbReference type="InterPro" id="IPR036412">
    <property type="entry name" value="HAD-like_sf"/>
</dbReference>
<feature type="region of interest" description="Disordered" evidence="1">
    <location>
        <begin position="1"/>
        <end position="22"/>
    </location>
</feature>
<sequence length="245" mass="27084">MTKSTNDLFAQMGPKKPRPGLHPKTAAQIDSLHLAPDRPLLICDADEVLLIFLQTLERFLEREGFFLQLDDYRLTGNIRHRRTREAVEAAGVADLITRFFDLETPNIPAVEGAARALEEAAREMQVVVLTNLPHAHRDARTAALSALGMPYPVLTNSGPKGAAVAALAERAGTAPSVFVDDTPAHLAAAREHAPHVHRLHFVADDRLKRFLGDPEEAHSHATRWDHAGGLIRRALDEAHEARERR</sequence>
<evidence type="ECO:0000256" key="1">
    <source>
        <dbReference type="SAM" id="MobiDB-lite"/>
    </source>
</evidence>